<organism evidence="2">
    <name type="scientific">gut metagenome</name>
    <dbReference type="NCBI Taxonomy" id="749906"/>
    <lineage>
        <taxon>unclassified sequences</taxon>
        <taxon>metagenomes</taxon>
        <taxon>organismal metagenomes</taxon>
    </lineage>
</organism>
<gene>
    <name evidence="2" type="ORF">EVA_22639</name>
</gene>
<sequence length="60" mass="6221">MVSLLVGCRPSPSASSSASSMSVEQPTQLSQEPVVDRSAGYGMYFESATGSGAFQLDMIS</sequence>
<accession>J9F3Z6</accession>
<name>J9F3Z6_9ZZZZ</name>
<evidence type="ECO:0000256" key="1">
    <source>
        <dbReference type="SAM" id="MobiDB-lite"/>
    </source>
</evidence>
<evidence type="ECO:0000313" key="2">
    <source>
        <dbReference type="EMBL" id="EJW89253.1"/>
    </source>
</evidence>
<comment type="caution">
    <text evidence="2">The sequence shown here is derived from an EMBL/GenBank/DDBJ whole genome shotgun (WGS) entry which is preliminary data.</text>
</comment>
<dbReference type="AlphaFoldDB" id="J9F3Z6"/>
<proteinExistence type="predicted"/>
<protein>
    <submittedName>
        <fullName evidence="2">Secreted protein</fullName>
    </submittedName>
</protein>
<reference evidence="2" key="1">
    <citation type="journal article" date="2012" name="PLoS ONE">
        <title>Gene sets for utilization of primary and secondary nutrition supplies in the distal gut of endangered iberian lynx.</title>
        <authorList>
            <person name="Alcaide M."/>
            <person name="Messina E."/>
            <person name="Richter M."/>
            <person name="Bargiela R."/>
            <person name="Peplies J."/>
            <person name="Huws S.A."/>
            <person name="Newbold C.J."/>
            <person name="Golyshin P.N."/>
            <person name="Simon M.A."/>
            <person name="Lopez G."/>
            <person name="Yakimov M.M."/>
            <person name="Ferrer M."/>
        </authorList>
    </citation>
    <scope>NUCLEOTIDE SEQUENCE</scope>
</reference>
<feature type="compositionally biased region" description="Low complexity" evidence="1">
    <location>
        <begin position="10"/>
        <end position="22"/>
    </location>
</feature>
<dbReference type="EMBL" id="AMCI01009600">
    <property type="protein sequence ID" value="EJW89253.1"/>
    <property type="molecule type" value="Genomic_DNA"/>
</dbReference>
<feature type="region of interest" description="Disordered" evidence="1">
    <location>
        <begin position="1"/>
        <end position="33"/>
    </location>
</feature>